<evidence type="ECO:0000256" key="1">
    <source>
        <dbReference type="SAM" id="MobiDB-lite"/>
    </source>
</evidence>
<proteinExistence type="predicted"/>
<feature type="region of interest" description="Disordered" evidence="1">
    <location>
        <begin position="51"/>
        <end position="88"/>
    </location>
</feature>
<accession>A0A2I0TVT6</accession>
<reference evidence="3" key="2">
    <citation type="submission" date="2017-12" db="EMBL/GenBank/DDBJ databases">
        <title>Genome sequence of the Bar-tailed Godwit (Limosa lapponica baueri).</title>
        <authorList>
            <person name="Lima N.C.B."/>
            <person name="Parody-Merino A.M."/>
            <person name="Battley P.F."/>
            <person name="Fidler A.E."/>
            <person name="Prosdocimi F."/>
        </authorList>
    </citation>
    <scope>NUCLEOTIDE SEQUENCE [LARGE SCALE GENOMIC DNA]</scope>
</reference>
<keyword evidence="3" id="KW-1185">Reference proteome</keyword>
<dbReference type="AlphaFoldDB" id="A0A2I0TVT6"/>
<organism evidence="2 3">
    <name type="scientific">Limosa lapponica baueri</name>
    <dbReference type="NCBI Taxonomy" id="1758121"/>
    <lineage>
        <taxon>Eukaryota</taxon>
        <taxon>Metazoa</taxon>
        <taxon>Chordata</taxon>
        <taxon>Craniata</taxon>
        <taxon>Vertebrata</taxon>
        <taxon>Euteleostomi</taxon>
        <taxon>Archelosauria</taxon>
        <taxon>Archosauria</taxon>
        <taxon>Dinosauria</taxon>
        <taxon>Saurischia</taxon>
        <taxon>Theropoda</taxon>
        <taxon>Coelurosauria</taxon>
        <taxon>Aves</taxon>
        <taxon>Neognathae</taxon>
        <taxon>Neoaves</taxon>
        <taxon>Charadriiformes</taxon>
        <taxon>Scolopacidae</taxon>
        <taxon>Limosa</taxon>
    </lineage>
</organism>
<dbReference type="EMBL" id="KZ506926">
    <property type="protein sequence ID" value="PKU37928.1"/>
    <property type="molecule type" value="Genomic_DNA"/>
</dbReference>
<protein>
    <submittedName>
        <fullName evidence="2">Uncharacterized protein</fullName>
    </submittedName>
</protein>
<feature type="compositionally biased region" description="Basic residues" evidence="1">
    <location>
        <begin position="52"/>
        <end position="80"/>
    </location>
</feature>
<evidence type="ECO:0000313" key="2">
    <source>
        <dbReference type="EMBL" id="PKU37928.1"/>
    </source>
</evidence>
<sequence length="127" mass="14637">MTCQLLTLLQKDKVSKDIVIIIDVLTVSEVFMPMTQKKIGKSFLSNVNLFKKEKKGKKKPTKHPKSKKNPKSKKKEKKKPPNIQKAKNTLQHFYLIRGWLMIYSSEKLPTLPLGTQNLNKKKGFTNV</sequence>
<dbReference type="Proteomes" id="UP000233556">
    <property type="component" value="Unassembled WGS sequence"/>
</dbReference>
<name>A0A2I0TVT6_LIMLA</name>
<reference evidence="3" key="1">
    <citation type="submission" date="2017-11" db="EMBL/GenBank/DDBJ databases">
        <authorList>
            <person name="Lima N.C."/>
            <person name="Parody-Merino A.M."/>
            <person name="Battley P.F."/>
            <person name="Fidler A.E."/>
            <person name="Prosdocimi F."/>
        </authorList>
    </citation>
    <scope>NUCLEOTIDE SEQUENCE [LARGE SCALE GENOMIC DNA]</scope>
</reference>
<gene>
    <name evidence="2" type="ORF">llap_11772</name>
</gene>
<evidence type="ECO:0000313" key="3">
    <source>
        <dbReference type="Proteomes" id="UP000233556"/>
    </source>
</evidence>